<feature type="domain" description="GST N-terminal" evidence="1">
    <location>
        <begin position="1"/>
        <end position="83"/>
    </location>
</feature>
<dbReference type="InterPro" id="IPR036249">
    <property type="entry name" value="Thioredoxin-like_sf"/>
</dbReference>
<dbReference type="Gene3D" id="3.40.30.10">
    <property type="entry name" value="Glutaredoxin"/>
    <property type="match status" value="1"/>
</dbReference>
<dbReference type="InterPro" id="IPR036282">
    <property type="entry name" value="Glutathione-S-Trfase_C_sf"/>
</dbReference>
<evidence type="ECO:0000313" key="3">
    <source>
        <dbReference type="Proteomes" id="UP001500795"/>
    </source>
</evidence>
<dbReference type="CDD" id="cd03049">
    <property type="entry name" value="GST_N_3"/>
    <property type="match status" value="1"/>
</dbReference>
<gene>
    <name evidence="2" type="ORF">GCM10022394_17170</name>
</gene>
<dbReference type="PANTHER" id="PTHR43968">
    <property type="match status" value="1"/>
</dbReference>
<dbReference type="SUPFAM" id="SSF47616">
    <property type="entry name" value="GST C-terminal domain-like"/>
    <property type="match status" value="1"/>
</dbReference>
<dbReference type="InterPro" id="IPR050983">
    <property type="entry name" value="GST_Omega/HSP26"/>
</dbReference>
<dbReference type="Pfam" id="PF13409">
    <property type="entry name" value="GST_N_2"/>
    <property type="match status" value="1"/>
</dbReference>
<dbReference type="RefSeq" id="WP_344956946.1">
    <property type="nucleotide sequence ID" value="NZ_BAABCX010000002.1"/>
</dbReference>
<evidence type="ECO:0000313" key="2">
    <source>
        <dbReference type="EMBL" id="GAA3538125.1"/>
    </source>
</evidence>
<comment type="caution">
    <text evidence="2">The sequence shown here is derived from an EMBL/GenBank/DDBJ whole genome shotgun (WGS) entry which is preliminary data.</text>
</comment>
<dbReference type="PROSITE" id="PS50404">
    <property type="entry name" value="GST_NTER"/>
    <property type="match status" value="1"/>
</dbReference>
<dbReference type="Proteomes" id="UP001500795">
    <property type="component" value="Unassembled WGS sequence"/>
</dbReference>
<sequence length="202" mass="22002">MMKLYSSTTSPFVRKVLVVAHEAGCLDAIEPLAGKASPIQADMAIVATNPLGQVPTAIVDDGQALFDSRVICEYLDAQQGTGLFPAGAGRWPALTLQSLADGILDAALLARYEQVTRPETLRWEPWLEGQMGKISRALAQLELQVPAFAVQLHIGTISLACALGYLDFRFSEFAWREGHPRLADWYQTFSARPSMAQTVPQG</sequence>
<dbReference type="Pfam" id="PF13410">
    <property type="entry name" value="GST_C_2"/>
    <property type="match status" value="1"/>
</dbReference>
<organism evidence="2 3">
    <name type="scientific">Zobellella aerophila</name>
    <dbReference type="NCBI Taxonomy" id="870480"/>
    <lineage>
        <taxon>Bacteria</taxon>
        <taxon>Pseudomonadati</taxon>
        <taxon>Pseudomonadota</taxon>
        <taxon>Gammaproteobacteria</taxon>
        <taxon>Aeromonadales</taxon>
        <taxon>Aeromonadaceae</taxon>
        <taxon>Zobellella</taxon>
    </lineage>
</organism>
<dbReference type="Gene3D" id="1.20.1050.10">
    <property type="match status" value="1"/>
</dbReference>
<reference evidence="3" key="1">
    <citation type="journal article" date="2019" name="Int. J. Syst. Evol. Microbiol.">
        <title>The Global Catalogue of Microorganisms (GCM) 10K type strain sequencing project: providing services to taxonomists for standard genome sequencing and annotation.</title>
        <authorList>
            <consortium name="The Broad Institute Genomics Platform"/>
            <consortium name="The Broad Institute Genome Sequencing Center for Infectious Disease"/>
            <person name="Wu L."/>
            <person name="Ma J."/>
        </authorList>
    </citation>
    <scope>NUCLEOTIDE SEQUENCE [LARGE SCALE GENOMIC DNA]</scope>
    <source>
        <strain evidence="3">JCM 17110</strain>
    </source>
</reference>
<keyword evidence="3" id="KW-1185">Reference proteome</keyword>
<dbReference type="CDD" id="cd03205">
    <property type="entry name" value="GST_C_6"/>
    <property type="match status" value="1"/>
</dbReference>
<proteinExistence type="predicted"/>
<protein>
    <submittedName>
        <fullName evidence="2">Glutathione S-transferase</fullName>
    </submittedName>
</protein>
<evidence type="ECO:0000259" key="1">
    <source>
        <dbReference type="PROSITE" id="PS50404"/>
    </source>
</evidence>
<dbReference type="SUPFAM" id="SSF52833">
    <property type="entry name" value="Thioredoxin-like"/>
    <property type="match status" value="1"/>
</dbReference>
<name>A0ABP6VRV6_9GAMM</name>
<accession>A0ABP6VRV6</accession>
<dbReference type="PANTHER" id="PTHR43968:SF6">
    <property type="entry name" value="GLUTATHIONE S-TRANSFERASE OMEGA"/>
    <property type="match status" value="1"/>
</dbReference>
<dbReference type="InterPro" id="IPR004045">
    <property type="entry name" value="Glutathione_S-Trfase_N"/>
</dbReference>
<dbReference type="EMBL" id="BAABCX010000002">
    <property type="protein sequence ID" value="GAA3538125.1"/>
    <property type="molecule type" value="Genomic_DNA"/>
</dbReference>